<dbReference type="PANTHER" id="PTHR33164">
    <property type="entry name" value="TRANSCRIPTIONAL REGULATOR, MARR FAMILY"/>
    <property type="match status" value="1"/>
</dbReference>
<dbReference type="SMART" id="SM00347">
    <property type="entry name" value="HTH_MARR"/>
    <property type="match status" value="1"/>
</dbReference>
<dbReference type="Pfam" id="PF12802">
    <property type="entry name" value="MarR_2"/>
    <property type="match status" value="1"/>
</dbReference>
<dbReference type="Proteomes" id="UP000567922">
    <property type="component" value="Unassembled WGS sequence"/>
</dbReference>
<dbReference type="InterPro" id="IPR000835">
    <property type="entry name" value="HTH_MarR-typ"/>
</dbReference>
<feature type="domain" description="HTH marR-type" evidence="1">
    <location>
        <begin position="4"/>
        <end position="138"/>
    </location>
</feature>
<dbReference type="InterPro" id="IPR036388">
    <property type="entry name" value="WH-like_DNA-bd_sf"/>
</dbReference>
<accession>A0A839RK72</accession>
<evidence type="ECO:0000313" key="2">
    <source>
        <dbReference type="EMBL" id="MBB3037055.1"/>
    </source>
</evidence>
<dbReference type="PROSITE" id="PS50995">
    <property type="entry name" value="HTH_MARR_2"/>
    <property type="match status" value="1"/>
</dbReference>
<dbReference type="SUPFAM" id="SSF46785">
    <property type="entry name" value="Winged helix' DNA-binding domain"/>
    <property type="match status" value="1"/>
</dbReference>
<dbReference type="PRINTS" id="PR00598">
    <property type="entry name" value="HTHMARR"/>
</dbReference>
<keyword evidence="2" id="KW-0238">DNA-binding</keyword>
<protein>
    <submittedName>
        <fullName evidence="2">DNA-binding MarR family transcriptional regulator</fullName>
    </submittedName>
</protein>
<dbReference type="EMBL" id="JACHWS010000001">
    <property type="protein sequence ID" value="MBB3037055.1"/>
    <property type="molecule type" value="Genomic_DNA"/>
</dbReference>
<dbReference type="OrthoDB" id="122135at2"/>
<sequence length="147" mass="16313">MTDLKSLFDNLIRTEIWLWNVVDNALRDECDLQLTWFEILRFLARDGSGRVQDIAAEFGITVGGTSKVVDRIEAAGYCARRANPNDRRSSLVELTPTGHDVLDRAMAVFERELQHRIGTVLDGQTIAAVTAALAALHTAHQAPADRQ</sequence>
<dbReference type="InterPro" id="IPR036390">
    <property type="entry name" value="WH_DNA-bd_sf"/>
</dbReference>
<comment type="caution">
    <text evidence="2">The sequence shown here is derived from an EMBL/GenBank/DDBJ whole genome shotgun (WGS) entry which is preliminary data.</text>
</comment>
<organism evidence="2 3">
    <name type="scientific">Hoyosella altamirensis</name>
    <dbReference type="NCBI Taxonomy" id="616997"/>
    <lineage>
        <taxon>Bacteria</taxon>
        <taxon>Bacillati</taxon>
        <taxon>Actinomycetota</taxon>
        <taxon>Actinomycetes</taxon>
        <taxon>Mycobacteriales</taxon>
        <taxon>Hoyosellaceae</taxon>
        <taxon>Hoyosella</taxon>
    </lineage>
</organism>
<reference evidence="2 3" key="1">
    <citation type="submission" date="2020-08" db="EMBL/GenBank/DDBJ databases">
        <title>Sequencing the genomes of 1000 actinobacteria strains.</title>
        <authorList>
            <person name="Klenk H.-P."/>
        </authorList>
    </citation>
    <scope>NUCLEOTIDE SEQUENCE [LARGE SCALE GENOMIC DNA]</scope>
    <source>
        <strain evidence="2 3">DSM 45258</strain>
    </source>
</reference>
<dbReference type="GO" id="GO:0006950">
    <property type="term" value="P:response to stress"/>
    <property type="evidence" value="ECO:0007669"/>
    <property type="project" value="TreeGrafter"/>
</dbReference>
<name>A0A839RK72_9ACTN</name>
<dbReference type="InterPro" id="IPR039422">
    <property type="entry name" value="MarR/SlyA-like"/>
</dbReference>
<evidence type="ECO:0000313" key="3">
    <source>
        <dbReference type="Proteomes" id="UP000567922"/>
    </source>
</evidence>
<keyword evidence="3" id="KW-1185">Reference proteome</keyword>
<dbReference type="GO" id="GO:0003700">
    <property type="term" value="F:DNA-binding transcription factor activity"/>
    <property type="evidence" value="ECO:0007669"/>
    <property type="project" value="InterPro"/>
</dbReference>
<dbReference type="Gene3D" id="1.10.10.10">
    <property type="entry name" value="Winged helix-like DNA-binding domain superfamily/Winged helix DNA-binding domain"/>
    <property type="match status" value="1"/>
</dbReference>
<evidence type="ECO:0000259" key="1">
    <source>
        <dbReference type="PROSITE" id="PS50995"/>
    </source>
</evidence>
<gene>
    <name evidence="2" type="ORF">FHU29_001489</name>
</gene>
<dbReference type="RefSeq" id="WP_064439064.1">
    <property type="nucleotide sequence ID" value="NZ_BDDI01000002.1"/>
</dbReference>
<dbReference type="GO" id="GO:0003677">
    <property type="term" value="F:DNA binding"/>
    <property type="evidence" value="ECO:0007669"/>
    <property type="project" value="UniProtKB-KW"/>
</dbReference>
<dbReference type="AlphaFoldDB" id="A0A839RK72"/>
<proteinExistence type="predicted"/>
<dbReference type="PANTHER" id="PTHR33164:SF94">
    <property type="entry name" value="TRANSCRIPTIONAL REGULATORY PROTEIN-RELATED"/>
    <property type="match status" value="1"/>
</dbReference>